<proteinExistence type="predicted"/>
<evidence type="ECO:0000259" key="4">
    <source>
        <dbReference type="PROSITE" id="PS50003"/>
    </source>
</evidence>
<evidence type="ECO:0000259" key="6">
    <source>
        <dbReference type="PROSITE" id="PS50219"/>
    </source>
</evidence>
<dbReference type="SMART" id="SM00325">
    <property type="entry name" value="RhoGEF"/>
    <property type="match status" value="2"/>
</dbReference>
<evidence type="ECO:0000259" key="5">
    <source>
        <dbReference type="PROSITE" id="PS50010"/>
    </source>
</evidence>
<sequence>MPISAPDIIEEEDLNELYDTVLKGFTRNPSVSAQLPNAINDARSPVEYSSSFRHSGYRSSISQTLSSSLSPTNSPNRGSSSRAVRPLPQPPGAASMSRSRSNTSALPTPPTTSGTTHSSVEPQQSTYPSDLPKSAPRDYVSPVGDLQPQASTFAPEAHVVVDPAPVDGLHPHPNAPNRPPFADVPISPTSEYPDMYGPPVPEYRYDARDDPNASFSFAPVQGLSNGYAESLAPQYDAAEAGNTPNSPSAIYELYDEDEPERPPYEENPDPIRVIPFQESSTDVSTFISGNYPLLRRPSESSSLSYLTEQRPESQNSRITTSEWNPIVEVTVDRANRKSTYDYALEADDWHHAGPSNLSRRVTNDLRAIVNFDQRLHLELHEEELDDWYEGEEDFIDLSMLSNLAVQLQLKVTRGTHVKGSVPYPRAFTGKDIVSTIQSIIQKELVRSHGVSVGDRKAALQVSRSLQTQLFFYEVEWGGRVLQDGVEDVYMFLDDPEGATDGVPERAELPSGVVTMLTKCYSPSCGEGPQCYAYGCPRKGLTQLIGSVDVATPTVREDWSKGVPAEMMKSLPESEINRQTIIHKLISKEEQYVQDLDIVESVYIKPLRYADPPVMSSYVIEEFIEEVFGNILELRECNRRLLEVMYVRQREQAPVIQRVGDIFLDAATEFRIVYPTYVGHHPLAEKRMKEELEQNPEFRLFMEKCSRKLSTQSSGAPRLDLKHYLNRPAEHLQKYPVLLDAVYHETEVGNPDGDFLREAIAAIKNLQNVAQLRTFQSAMGKGVTGKWEWHDLLSPDMRKTFTKGESQRQSLIFELIKGEMAYVRDLENLENMYLRPLRNAEPAIIPTDRLDQFIMDVFHNFSELHAHHRRLVNNLHEIQREEHPRIRSITAAVFDAALNFREAYMEYIPNYPIAAYRIDDEMANNPAFKTFVEHAIRHPDAHRLDMKAFINRPIPRLLRYELLLKQILGETSAGSEDRSAIPQVIEVISTLAKDTEPGVASAKQKVELWKYNSNLVFKPGESVDMDLLNEQRSLIHTGKLLRQPDSGVGWEGWTELFVLLFDNYMVMTKPREKDGVTKYHVHRRPIPLDLLSIVNFTDPSTQRGTGLLRNLRSGESASQSSSRAPDNSNDSRAVYPFTIHYNGRLGGPCILFADSSQTRSEWKPKLEEALGLRKVVQESNKVFEIETLSIESFLVPSLNTGPTSPAWHDGTLLFTGKVTCSVPFSTPNGRGLVAIGCAEGVWIGFRHDSRSMRRVLHVKMVTQCAMLEDFGLFLVLADKSLFAYHIEALVPTSPSSIHASQTPQKINGSKEVQFFSVGTLHGRTLVIYMNKKGNDSVFHVVEPVIDKINERPKAPGGILPILGRRSNKSEWFRSYREFFLPSESYDLIFLKAKIAVLCTKGFEIMDLTNFKSVTIPQKDDPRYSYLTKRCDSCRPLGMFRPNDDEFLLCYNEFGIFVNKQGHPSRTAGLIEWEGTAERVAFHPPYILLFDTRFIEIRRVETGRLSQIIPGNDVRCVWDGRSVDLSLAASPPEGSDENMSQEPRVHAVMNTTEPTMPHGGGRQPRGIAQHVFELIPTIPLYLPGSLASPSTMTYFPRTFSPPRSPQLRPARSYRS</sequence>
<dbReference type="Pfam" id="PF00621">
    <property type="entry name" value="RhoGEF"/>
    <property type="match status" value="2"/>
</dbReference>
<evidence type="ECO:0000256" key="3">
    <source>
        <dbReference type="SAM" id="MobiDB-lite"/>
    </source>
</evidence>
<dbReference type="InterPro" id="IPR001180">
    <property type="entry name" value="CNH_dom"/>
</dbReference>
<dbReference type="InterPro" id="IPR052233">
    <property type="entry name" value="Rho-type_GEFs"/>
</dbReference>
<gene>
    <name evidence="7" type="ORF">K443DRAFT_675802</name>
</gene>
<feature type="region of interest" description="Disordered" evidence="3">
    <location>
        <begin position="163"/>
        <end position="208"/>
    </location>
</feature>
<dbReference type="InterPro" id="IPR041675">
    <property type="entry name" value="PH_5"/>
</dbReference>
<dbReference type="Pfam" id="PF15405">
    <property type="entry name" value="PH_5"/>
    <property type="match status" value="1"/>
</dbReference>
<dbReference type="PROSITE" id="PS50003">
    <property type="entry name" value="PH_DOMAIN"/>
    <property type="match status" value="1"/>
</dbReference>
<dbReference type="Gene3D" id="1.20.900.10">
    <property type="entry name" value="Dbl homology (DH) domain"/>
    <property type="match status" value="2"/>
</dbReference>
<dbReference type="CDD" id="cd00160">
    <property type="entry name" value="RhoGEF"/>
    <property type="match status" value="2"/>
</dbReference>
<dbReference type="InterPro" id="IPR001331">
    <property type="entry name" value="GDS_CDC24_CS"/>
</dbReference>
<evidence type="ECO:0000313" key="7">
    <source>
        <dbReference type="EMBL" id="KIK04551.1"/>
    </source>
</evidence>
<dbReference type="EMBL" id="KN838568">
    <property type="protein sequence ID" value="KIK04551.1"/>
    <property type="molecule type" value="Genomic_DNA"/>
</dbReference>
<feature type="compositionally biased region" description="Low complexity" evidence="3">
    <location>
        <begin position="101"/>
        <end position="119"/>
    </location>
</feature>
<dbReference type="PROSITE" id="PS50010">
    <property type="entry name" value="DH_2"/>
    <property type="match status" value="2"/>
</dbReference>
<feature type="region of interest" description="Disordered" evidence="3">
    <location>
        <begin position="62"/>
        <end position="148"/>
    </location>
</feature>
<dbReference type="OrthoDB" id="2272012at2759"/>
<dbReference type="InterPro" id="IPR035899">
    <property type="entry name" value="DBL_dom_sf"/>
</dbReference>
<dbReference type="SMART" id="SM00036">
    <property type="entry name" value="CNH"/>
    <property type="match status" value="1"/>
</dbReference>
<feature type="domain" description="CNH" evidence="6">
    <location>
        <begin position="1214"/>
        <end position="1522"/>
    </location>
</feature>
<dbReference type="SMART" id="SM00233">
    <property type="entry name" value="PH"/>
    <property type="match status" value="1"/>
</dbReference>
<evidence type="ECO:0000313" key="8">
    <source>
        <dbReference type="Proteomes" id="UP000054477"/>
    </source>
</evidence>
<dbReference type="PROSITE" id="PS00741">
    <property type="entry name" value="DH_1"/>
    <property type="match status" value="1"/>
</dbReference>
<feature type="region of interest" description="Disordered" evidence="3">
    <location>
        <begin position="1103"/>
        <end position="1130"/>
    </location>
</feature>
<keyword evidence="8" id="KW-1185">Reference proteome</keyword>
<dbReference type="Gene3D" id="2.30.29.30">
    <property type="entry name" value="Pleckstrin-homology domain (PH domain)/Phosphotyrosine-binding domain (PTB)"/>
    <property type="match status" value="1"/>
</dbReference>
<dbReference type="SUPFAM" id="SSF50729">
    <property type="entry name" value="PH domain-like"/>
    <property type="match status" value="1"/>
</dbReference>
<protein>
    <recommendedName>
        <fullName evidence="9">Rho1 guanine nucleotide exchange factor 1</fullName>
    </recommendedName>
</protein>
<dbReference type="Pfam" id="PF00780">
    <property type="entry name" value="CNH"/>
    <property type="match status" value="1"/>
</dbReference>
<dbReference type="InterPro" id="IPR001849">
    <property type="entry name" value="PH_domain"/>
</dbReference>
<name>A0A0C9XHX8_9AGAR</name>
<dbReference type="Proteomes" id="UP000054477">
    <property type="component" value="Unassembled WGS sequence"/>
</dbReference>
<dbReference type="HOGENOM" id="CLU_001251_1_1_1"/>
<keyword evidence="2" id="KW-0344">Guanine-nucleotide releasing factor</keyword>
<keyword evidence="1" id="KW-0597">Phosphoprotein</keyword>
<feature type="compositionally biased region" description="Low complexity" evidence="3">
    <location>
        <begin position="1112"/>
        <end position="1121"/>
    </location>
</feature>
<dbReference type="InterPro" id="IPR000219">
    <property type="entry name" value="DH_dom"/>
</dbReference>
<reference evidence="8" key="2">
    <citation type="submission" date="2015-01" db="EMBL/GenBank/DDBJ databases">
        <title>Evolutionary Origins and Diversification of the Mycorrhizal Mutualists.</title>
        <authorList>
            <consortium name="DOE Joint Genome Institute"/>
            <consortium name="Mycorrhizal Genomics Consortium"/>
            <person name="Kohler A."/>
            <person name="Kuo A."/>
            <person name="Nagy L.G."/>
            <person name="Floudas D."/>
            <person name="Copeland A."/>
            <person name="Barry K.W."/>
            <person name="Cichocki N."/>
            <person name="Veneault-Fourrey C."/>
            <person name="LaButti K."/>
            <person name="Lindquist E.A."/>
            <person name="Lipzen A."/>
            <person name="Lundell T."/>
            <person name="Morin E."/>
            <person name="Murat C."/>
            <person name="Riley R."/>
            <person name="Ohm R."/>
            <person name="Sun H."/>
            <person name="Tunlid A."/>
            <person name="Henrissat B."/>
            <person name="Grigoriev I.V."/>
            <person name="Hibbett D.S."/>
            <person name="Martin F."/>
        </authorList>
    </citation>
    <scope>NUCLEOTIDE SEQUENCE [LARGE SCALE GENOMIC DNA]</scope>
    <source>
        <strain evidence="8">LaAM-08-1</strain>
    </source>
</reference>
<dbReference type="STRING" id="1095629.A0A0C9XHX8"/>
<feature type="domain" description="PH" evidence="4">
    <location>
        <begin position="1032"/>
        <end position="1170"/>
    </location>
</feature>
<feature type="compositionally biased region" description="Low complexity" evidence="3">
    <location>
        <begin position="62"/>
        <end position="76"/>
    </location>
</feature>
<feature type="domain" description="DH" evidence="5">
    <location>
        <begin position="806"/>
        <end position="997"/>
    </location>
</feature>
<evidence type="ECO:0000256" key="1">
    <source>
        <dbReference type="ARBA" id="ARBA00022553"/>
    </source>
</evidence>
<dbReference type="GO" id="GO:0035556">
    <property type="term" value="P:intracellular signal transduction"/>
    <property type="evidence" value="ECO:0007669"/>
    <property type="project" value="InterPro"/>
</dbReference>
<dbReference type="PANTHER" id="PTHR46572:SF1">
    <property type="entry name" value="RHO1 GUANINE NUCLEOTIDE EXCHANGE FACTOR TUS1"/>
    <property type="match status" value="1"/>
</dbReference>
<evidence type="ECO:0008006" key="9">
    <source>
        <dbReference type="Google" id="ProtNLM"/>
    </source>
</evidence>
<feature type="domain" description="DH" evidence="5">
    <location>
        <begin position="576"/>
        <end position="772"/>
    </location>
</feature>
<dbReference type="PROSITE" id="PS50219">
    <property type="entry name" value="CNH"/>
    <property type="match status" value="1"/>
</dbReference>
<evidence type="ECO:0000256" key="2">
    <source>
        <dbReference type="ARBA" id="ARBA00022658"/>
    </source>
</evidence>
<dbReference type="InterPro" id="IPR011993">
    <property type="entry name" value="PH-like_dom_sf"/>
</dbReference>
<reference evidence="7 8" key="1">
    <citation type="submission" date="2014-04" db="EMBL/GenBank/DDBJ databases">
        <authorList>
            <consortium name="DOE Joint Genome Institute"/>
            <person name="Kuo A."/>
            <person name="Kohler A."/>
            <person name="Nagy L.G."/>
            <person name="Floudas D."/>
            <person name="Copeland A."/>
            <person name="Barry K.W."/>
            <person name="Cichocki N."/>
            <person name="Veneault-Fourrey C."/>
            <person name="LaButti K."/>
            <person name="Lindquist E.A."/>
            <person name="Lipzen A."/>
            <person name="Lundell T."/>
            <person name="Morin E."/>
            <person name="Murat C."/>
            <person name="Sun H."/>
            <person name="Tunlid A."/>
            <person name="Henrissat B."/>
            <person name="Grigoriev I.V."/>
            <person name="Hibbett D.S."/>
            <person name="Martin F."/>
            <person name="Nordberg H.P."/>
            <person name="Cantor M.N."/>
            <person name="Hua S.X."/>
        </authorList>
    </citation>
    <scope>NUCLEOTIDE SEQUENCE [LARGE SCALE GENOMIC DNA]</scope>
    <source>
        <strain evidence="7 8">LaAM-08-1</strain>
    </source>
</reference>
<organism evidence="7 8">
    <name type="scientific">Laccaria amethystina LaAM-08-1</name>
    <dbReference type="NCBI Taxonomy" id="1095629"/>
    <lineage>
        <taxon>Eukaryota</taxon>
        <taxon>Fungi</taxon>
        <taxon>Dikarya</taxon>
        <taxon>Basidiomycota</taxon>
        <taxon>Agaricomycotina</taxon>
        <taxon>Agaricomycetes</taxon>
        <taxon>Agaricomycetidae</taxon>
        <taxon>Agaricales</taxon>
        <taxon>Agaricineae</taxon>
        <taxon>Hydnangiaceae</taxon>
        <taxon>Laccaria</taxon>
    </lineage>
</organism>
<accession>A0A0C9XHX8</accession>
<dbReference type="GO" id="GO:0005085">
    <property type="term" value="F:guanyl-nucleotide exchange factor activity"/>
    <property type="evidence" value="ECO:0007669"/>
    <property type="project" value="UniProtKB-KW"/>
</dbReference>
<dbReference type="SUPFAM" id="SSF48065">
    <property type="entry name" value="DBL homology domain (DH-domain)"/>
    <property type="match status" value="2"/>
</dbReference>
<dbReference type="PANTHER" id="PTHR46572">
    <property type="entry name" value="RHO1 GDP-GTP EXCHANGE PROTEIN 1-RELATED"/>
    <property type="match status" value="1"/>
</dbReference>